<protein>
    <submittedName>
        <fullName evidence="1">Uncharacterized protein</fullName>
    </submittedName>
</protein>
<dbReference type="EMBL" id="LFJN01000061">
    <property type="protein sequence ID" value="KPI34419.1"/>
    <property type="molecule type" value="Genomic_DNA"/>
</dbReference>
<dbReference type="VEuPathDB" id="FungiDB:AB675_3896"/>
<dbReference type="InterPro" id="IPR053175">
    <property type="entry name" value="DHMBA_Reg_Transcription_Factor"/>
</dbReference>
<dbReference type="GeneID" id="28735868"/>
<keyword evidence="2" id="KW-1185">Reference proteome</keyword>
<dbReference type="PANTHER" id="PTHR38791">
    <property type="entry name" value="ZN(II)2CYS6 TRANSCRIPTION FACTOR (EUROFUNG)-RELATED-RELATED"/>
    <property type="match status" value="1"/>
</dbReference>
<dbReference type="AlphaFoldDB" id="A0A0N0NHL8"/>
<name>A0A0N0NHL8_9EURO</name>
<evidence type="ECO:0000313" key="1">
    <source>
        <dbReference type="EMBL" id="KPI34419.1"/>
    </source>
</evidence>
<sequence>MLEATRPGSCLDAAGQAISVIHLANRSLSLELRDKSNLAYAQGVSAVNVALTDPDLRYKDETLVAIWLLGQRERFAQIGHFEPQDNSAVEAHINGVLLLLHLRGEEQFTTSQGRHLYKLFLSNLQWHPLLACEEPSEQYRLLEAQIGKATLNIPDASARVSSFFRGVTKLRARIRNWLVSTSGRQSDDTLIVSYLKAGERLERKVVDWCDEPGWRPLPVAEKETRDDDTWLSRQPFCSIYFVDTEGFSQWNRYYAAKICLYAAIIDALVHHEKRDSCQKRCDLYNIQDMIHQHTLALHGIIWNYLGMMSYGFGDIDESGRSRWRSCNIAGGRNHPDASIIKEAAMMEAHPLLSYLSSLGRLAIRQKEAIDMVLNRLHQSIQY</sequence>
<dbReference type="Proteomes" id="UP000038010">
    <property type="component" value="Unassembled WGS sequence"/>
</dbReference>
<accession>A0A0N0NHL8</accession>
<organism evidence="1 2">
    <name type="scientific">Cyphellophora attinorum</name>
    <dbReference type="NCBI Taxonomy" id="1664694"/>
    <lineage>
        <taxon>Eukaryota</taxon>
        <taxon>Fungi</taxon>
        <taxon>Dikarya</taxon>
        <taxon>Ascomycota</taxon>
        <taxon>Pezizomycotina</taxon>
        <taxon>Eurotiomycetes</taxon>
        <taxon>Chaetothyriomycetidae</taxon>
        <taxon>Chaetothyriales</taxon>
        <taxon>Cyphellophoraceae</taxon>
        <taxon>Cyphellophora</taxon>
    </lineage>
</organism>
<evidence type="ECO:0000313" key="2">
    <source>
        <dbReference type="Proteomes" id="UP000038010"/>
    </source>
</evidence>
<comment type="caution">
    <text evidence="1">The sequence shown here is derived from an EMBL/GenBank/DDBJ whole genome shotgun (WGS) entry which is preliminary data.</text>
</comment>
<gene>
    <name evidence="1" type="ORF">AB675_3896</name>
</gene>
<reference evidence="1 2" key="1">
    <citation type="submission" date="2015-06" db="EMBL/GenBank/DDBJ databases">
        <title>Draft genome of the ant-associated black yeast Phialophora attae CBS 131958.</title>
        <authorList>
            <person name="Moreno L.F."/>
            <person name="Stielow B.J."/>
            <person name="de Hoog S."/>
            <person name="Vicente V.A."/>
            <person name="Weiss V.A."/>
            <person name="de Vries M."/>
            <person name="Cruz L.M."/>
            <person name="Souza E.M."/>
        </authorList>
    </citation>
    <scope>NUCLEOTIDE SEQUENCE [LARGE SCALE GENOMIC DNA]</scope>
    <source>
        <strain evidence="1 2">CBS 131958</strain>
    </source>
</reference>
<dbReference type="STRING" id="1664694.A0A0N0NHL8"/>
<dbReference type="RefSeq" id="XP_017994382.1">
    <property type="nucleotide sequence ID" value="XM_018143988.1"/>
</dbReference>
<proteinExistence type="predicted"/>
<dbReference type="OrthoDB" id="4491390at2759"/>